<evidence type="ECO:0008006" key="4">
    <source>
        <dbReference type="Google" id="ProtNLM"/>
    </source>
</evidence>
<keyword evidence="3" id="KW-1185">Reference proteome</keyword>
<protein>
    <recommendedName>
        <fullName evidence="4">Secreted protein</fullName>
    </recommendedName>
</protein>
<evidence type="ECO:0000313" key="2">
    <source>
        <dbReference type="EMBL" id="MFH8544344.1"/>
    </source>
</evidence>
<name>A0ABW7QJC4_9ACTN</name>
<evidence type="ECO:0000313" key="3">
    <source>
        <dbReference type="Proteomes" id="UP001610818"/>
    </source>
</evidence>
<keyword evidence="1" id="KW-0732">Signal</keyword>
<dbReference type="RefSeq" id="WP_397707953.1">
    <property type="nucleotide sequence ID" value="NZ_JBIRGN010000001.1"/>
</dbReference>
<accession>A0ABW7QJC4</accession>
<reference evidence="2 3" key="1">
    <citation type="submission" date="2024-10" db="EMBL/GenBank/DDBJ databases">
        <title>The Natural Products Discovery Center: Release of the First 8490 Sequenced Strains for Exploring Actinobacteria Biosynthetic Diversity.</title>
        <authorList>
            <person name="Kalkreuter E."/>
            <person name="Kautsar S.A."/>
            <person name="Yang D."/>
            <person name="Bader C.D."/>
            <person name="Teijaro C.N."/>
            <person name="Fluegel L."/>
            <person name="Davis C.M."/>
            <person name="Simpson J.R."/>
            <person name="Lauterbach L."/>
            <person name="Steele A.D."/>
            <person name="Gui C."/>
            <person name="Meng S."/>
            <person name="Li G."/>
            <person name="Viehrig K."/>
            <person name="Ye F."/>
            <person name="Su P."/>
            <person name="Kiefer A.F."/>
            <person name="Nichols A."/>
            <person name="Cepeda A.J."/>
            <person name="Yan W."/>
            <person name="Fan B."/>
            <person name="Jiang Y."/>
            <person name="Adhikari A."/>
            <person name="Zheng C.-J."/>
            <person name="Schuster L."/>
            <person name="Cowan T.M."/>
            <person name="Smanski M.J."/>
            <person name="Chevrette M.G."/>
            <person name="De Carvalho L.P.S."/>
            <person name="Shen B."/>
        </authorList>
    </citation>
    <scope>NUCLEOTIDE SEQUENCE [LARGE SCALE GENOMIC DNA]</scope>
    <source>
        <strain evidence="2 3">NPDC017990</strain>
    </source>
</reference>
<evidence type="ECO:0000256" key="1">
    <source>
        <dbReference type="SAM" id="SignalP"/>
    </source>
</evidence>
<dbReference type="EMBL" id="JBIRGQ010000001">
    <property type="protein sequence ID" value="MFH8544344.1"/>
    <property type="molecule type" value="Genomic_DNA"/>
</dbReference>
<organism evidence="2 3">
    <name type="scientific">Streptomyces longisporoflavus</name>
    <dbReference type="NCBI Taxonomy" id="28044"/>
    <lineage>
        <taxon>Bacteria</taxon>
        <taxon>Bacillati</taxon>
        <taxon>Actinomycetota</taxon>
        <taxon>Actinomycetes</taxon>
        <taxon>Kitasatosporales</taxon>
        <taxon>Streptomycetaceae</taxon>
        <taxon>Streptomyces</taxon>
    </lineage>
</organism>
<gene>
    <name evidence="2" type="ORF">ACH4F9_04940</name>
</gene>
<feature type="chain" id="PRO_5045065915" description="Secreted protein" evidence="1">
    <location>
        <begin position="34"/>
        <end position="143"/>
    </location>
</feature>
<comment type="caution">
    <text evidence="2">The sequence shown here is derived from an EMBL/GenBank/DDBJ whole genome shotgun (WGS) entry which is preliminary data.</text>
</comment>
<dbReference type="Proteomes" id="UP001610818">
    <property type="component" value="Unassembled WGS sequence"/>
</dbReference>
<proteinExistence type="predicted"/>
<feature type="signal peptide" evidence="1">
    <location>
        <begin position="1"/>
        <end position="33"/>
    </location>
</feature>
<sequence>MKSIKMHRNVKRGLAVLPGAAALVALAGTPASAAQWTYDIRTTDGHPGGQAIGRVYYQGTGGGCYRAGVDGYLYDREADGYGVIVYLRGRSCSTGKIVEAEAGYIGGNGKSTYYNFGYYEGLKNVTAKVCLLKNNRDYYCRTA</sequence>